<dbReference type="OrthoDB" id="5445660at2"/>
<evidence type="ECO:0000313" key="2">
    <source>
        <dbReference type="EMBL" id="SMF02473.1"/>
    </source>
</evidence>
<proteinExistence type="predicted"/>
<sequence>MINIPHIKGQRPRVLLITQDYFIVPELARGLRSLGISFVSVEFQQTPSFLKELFDKVAFLKPHFILSVNHAGLDGDGQVLGLLKRCGVPFASWFVDRQETFLRSAVESNSLLAVFSWDPEAISSLNKRNVPYAQYLPLGTDTSIFHPVRGDHEYLYPVSFVGSSWTSKIVEVLRAGGFSAALLRKYKILGGLLEEDFSININELLDLAGDDASETYMSLPSGKQEMFFRLIQLQATRLRRIKVVSGLLEFNPAIVGDVYWARALSKKRMDFTWWNHLKYEDELPAFYRQSMLNFNTVSLQSAASLNQRIFDVPACGSFLLTEYNSALENLFEPGREVACYDEPDNIPEVISKWLSDEKGRKKIIRAGMKRIFAEHTYQHRIVEIISKMNLVFYK</sequence>
<dbReference type="AlphaFoldDB" id="A0A1X7CST9"/>
<feature type="domain" description="Spore protein YkvP/CgeB glycosyl transferase-like" evidence="1">
    <location>
        <begin position="251"/>
        <end position="385"/>
    </location>
</feature>
<dbReference type="Pfam" id="PF13524">
    <property type="entry name" value="Glyco_trans_1_2"/>
    <property type="match status" value="1"/>
</dbReference>
<dbReference type="EMBL" id="FWZU01000002">
    <property type="protein sequence ID" value="SMF02473.1"/>
    <property type="molecule type" value="Genomic_DNA"/>
</dbReference>
<evidence type="ECO:0000313" key="3">
    <source>
        <dbReference type="Proteomes" id="UP000192906"/>
    </source>
</evidence>
<dbReference type="Proteomes" id="UP000192906">
    <property type="component" value="Unassembled WGS sequence"/>
</dbReference>
<keyword evidence="3" id="KW-1185">Reference proteome</keyword>
<reference evidence="3" key="1">
    <citation type="submission" date="2017-04" db="EMBL/GenBank/DDBJ databases">
        <authorList>
            <person name="Varghese N."/>
            <person name="Submissions S."/>
        </authorList>
    </citation>
    <scope>NUCLEOTIDE SEQUENCE [LARGE SCALE GENOMIC DNA]</scope>
    <source>
        <strain evidence="3">K3S</strain>
    </source>
</reference>
<dbReference type="RefSeq" id="WP_085099824.1">
    <property type="nucleotide sequence ID" value="NZ_FWZU01000002.1"/>
</dbReference>
<accession>A0A1X7CST9</accession>
<dbReference type="InterPro" id="IPR055259">
    <property type="entry name" value="YkvP/CgeB_Glyco_trans-like"/>
</dbReference>
<name>A0A1X7CST9_9BACT</name>
<organism evidence="2 3">
    <name type="scientific">Desulfovibrio gilichinskyi</name>
    <dbReference type="NCBI Taxonomy" id="1519643"/>
    <lineage>
        <taxon>Bacteria</taxon>
        <taxon>Pseudomonadati</taxon>
        <taxon>Thermodesulfobacteriota</taxon>
        <taxon>Desulfovibrionia</taxon>
        <taxon>Desulfovibrionales</taxon>
        <taxon>Desulfovibrionaceae</taxon>
        <taxon>Desulfovibrio</taxon>
    </lineage>
</organism>
<gene>
    <name evidence="2" type="ORF">SAMN06295933_1212</name>
</gene>
<protein>
    <submittedName>
        <fullName evidence="2">Spore maturation protein CgeB</fullName>
    </submittedName>
</protein>
<dbReference type="STRING" id="1519643.SAMN06295933_1212"/>
<evidence type="ECO:0000259" key="1">
    <source>
        <dbReference type="Pfam" id="PF13524"/>
    </source>
</evidence>